<evidence type="ECO:0000256" key="2">
    <source>
        <dbReference type="ARBA" id="ARBA00022475"/>
    </source>
</evidence>
<feature type="transmembrane region" description="Helical" evidence="6">
    <location>
        <begin position="263"/>
        <end position="284"/>
    </location>
</feature>
<evidence type="ECO:0000313" key="8">
    <source>
        <dbReference type="Proteomes" id="UP000178449"/>
    </source>
</evidence>
<evidence type="ECO:0000256" key="6">
    <source>
        <dbReference type="SAM" id="Phobius"/>
    </source>
</evidence>
<keyword evidence="3 6" id="KW-0812">Transmembrane</keyword>
<feature type="transmembrane region" description="Helical" evidence="6">
    <location>
        <begin position="9"/>
        <end position="26"/>
    </location>
</feature>
<dbReference type="EMBL" id="MFNE01000014">
    <property type="protein sequence ID" value="OGG96376.1"/>
    <property type="molecule type" value="Genomic_DNA"/>
</dbReference>
<reference evidence="7 8" key="1">
    <citation type="journal article" date="2016" name="Nat. Commun.">
        <title>Thousands of microbial genomes shed light on interconnected biogeochemical processes in an aquifer system.</title>
        <authorList>
            <person name="Anantharaman K."/>
            <person name="Brown C.T."/>
            <person name="Hug L.A."/>
            <person name="Sharon I."/>
            <person name="Castelle C.J."/>
            <person name="Probst A.J."/>
            <person name="Thomas B.C."/>
            <person name="Singh A."/>
            <person name="Wilkins M.J."/>
            <person name="Karaoz U."/>
            <person name="Brodie E.L."/>
            <person name="Williams K.H."/>
            <person name="Hubbard S.S."/>
            <person name="Banfield J.F."/>
        </authorList>
    </citation>
    <scope>NUCLEOTIDE SEQUENCE [LARGE SCALE GENOMIC DNA]</scope>
</reference>
<evidence type="ECO:0000313" key="7">
    <source>
        <dbReference type="EMBL" id="OGG96376.1"/>
    </source>
</evidence>
<feature type="transmembrane region" description="Helical" evidence="6">
    <location>
        <begin position="38"/>
        <end position="56"/>
    </location>
</feature>
<name>A0A1F6GE47_9PROT</name>
<comment type="caution">
    <text evidence="7">The sequence shown here is derived from an EMBL/GenBank/DDBJ whole genome shotgun (WGS) entry which is preliminary data.</text>
</comment>
<dbReference type="Proteomes" id="UP000178449">
    <property type="component" value="Unassembled WGS sequence"/>
</dbReference>
<gene>
    <name evidence="7" type="ORF">A2527_02100</name>
</gene>
<keyword evidence="2" id="KW-1003">Cell membrane</keyword>
<proteinExistence type="predicted"/>
<feature type="transmembrane region" description="Helical" evidence="6">
    <location>
        <begin position="296"/>
        <end position="318"/>
    </location>
</feature>
<feature type="transmembrane region" description="Helical" evidence="6">
    <location>
        <begin position="157"/>
        <end position="180"/>
    </location>
</feature>
<dbReference type="STRING" id="1817772.A2527_02100"/>
<comment type="subcellular location">
    <subcellularLocation>
        <location evidence="1">Cell membrane</location>
        <topology evidence="1">Multi-pass membrane protein</topology>
    </subcellularLocation>
</comment>
<dbReference type="AlphaFoldDB" id="A0A1F6GE47"/>
<protein>
    <recommendedName>
        <fullName evidence="9">TIGR00374 family protein</fullName>
    </recommendedName>
</protein>
<evidence type="ECO:0000256" key="5">
    <source>
        <dbReference type="ARBA" id="ARBA00023136"/>
    </source>
</evidence>
<dbReference type="PANTHER" id="PTHR40277">
    <property type="entry name" value="BLL5419 PROTEIN"/>
    <property type="match status" value="1"/>
</dbReference>
<dbReference type="PANTHER" id="PTHR40277:SF1">
    <property type="entry name" value="BLL5419 PROTEIN"/>
    <property type="match status" value="1"/>
</dbReference>
<feature type="transmembrane region" description="Helical" evidence="6">
    <location>
        <begin position="121"/>
        <end position="145"/>
    </location>
</feature>
<evidence type="ECO:0000256" key="1">
    <source>
        <dbReference type="ARBA" id="ARBA00004651"/>
    </source>
</evidence>
<dbReference type="InterPro" id="IPR022791">
    <property type="entry name" value="L-PG_synthase/AglD"/>
</dbReference>
<evidence type="ECO:0000256" key="4">
    <source>
        <dbReference type="ARBA" id="ARBA00022989"/>
    </source>
</evidence>
<evidence type="ECO:0000256" key="3">
    <source>
        <dbReference type="ARBA" id="ARBA00022692"/>
    </source>
</evidence>
<keyword evidence="4 6" id="KW-1133">Transmembrane helix</keyword>
<organism evidence="7 8">
    <name type="scientific">Candidatus Lambdaproteobacteria bacterium RIFOXYD2_FULL_50_16</name>
    <dbReference type="NCBI Taxonomy" id="1817772"/>
    <lineage>
        <taxon>Bacteria</taxon>
        <taxon>Pseudomonadati</taxon>
        <taxon>Pseudomonadota</taxon>
        <taxon>Candidatus Lambdaproteobacteria</taxon>
    </lineage>
</organism>
<evidence type="ECO:0008006" key="9">
    <source>
        <dbReference type="Google" id="ProtNLM"/>
    </source>
</evidence>
<sequence length="327" mass="35582">MLLRLRKATPYGLKLIIIGTILYFLYQKDVLNLSSLSVFVEHPVVGIAAVLLVIVISNSMMALRLKILLVAHQIGIPLLKLTNIHWIGLFFSTVLPGSVTGESVKAIYLIRSDKTYSKATILTVIMVDKIMALVALVLLAFAGILTKWDQVGQSASLRYVSIVVIGTVIFMILGALAWALPLSSTKQTLRDKTEPLKLFVLAWRVFDALSTYKKRPGRLALAVGISLFNQLIFIALIIMFSFYLTGESGAWSHFLFAVPLGEISTVIPFAPAGIGVGHAAYEFLFSISGLSSGANVFTAITVVRLTVGILGGIPYLLYRSQQPAPTV</sequence>
<accession>A0A1F6GE47</accession>
<dbReference type="Pfam" id="PF03706">
    <property type="entry name" value="LPG_synthase_TM"/>
    <property type="match status" value="1"/>
</dbReference>
<keyword evidence="5 6" id="KW-0472">Membrane</keyword>
<feature type="transmembrane region" description="Helical" evidence="6">
    <location>
        <begin position="219"/>
        <end position="243"/>
    </location>
</feature>
<dbReference type="GO" id="GO:0005886">
    <property type="term" value="C:plasma membrane"/>
    <property type="evidence" value="ECO:0007669"/>
    <property type="project" value="UniProtKB-SubCell"/>
</dbReference>